<feature type="transmembrane region" description="Helical" evidence="5">
    <location>
        <begin position="262"/>
        <end position="283"/>
    </location>
</feature>
<evidence type="ECO:0000256" key="3">
    <source>
        <dbReference type="ARBA" id="ARBA00022989"/>
    </source>
</evidence>
<keyword evidence="2 5" id="KW-0812">Transmembrane</keyword>
<dbReference type="Pfam" id="PF06550">
    <property type="entry name" value="SPP"/>
    <property type="match status" value="1"/>
</dbReference>
<proteinExistence type="predicted"/>
<feature type="transmembrane region" description="Helical" evidence="5">
    <location>
        <begin position="184"/>
        <end position="203"/>
    </location>
</feature>
<keyword evidence="4 5" id="KW-0472">Membrane</keyword>
<dbReference type="GO" id="GO:0016020">
    <property type="term" value="C:membrane"/>
    <property type="evidence" value="ECO:0007669"/>
    <property type="project" value="InterPro"/>
</dbReference>
<feature type="transmembrane region" description="Helical" evidence="5">
    <location>
        <begin position="290"/>
        <end position="309"/>
    </location>
</feature>
<feature type="transmembrane region" description="Helical" evidence="5">
    <location>
        <begin position="140"/>
        <end position="155"/>
    </location>
</feature>
<dbReference type="Gene3D" id="1.10.472.100">
    <property type="entry name" value="Presenilin"/>
    <property type="match status" value="1"/>
</dbReference>
<evidence type="ECO:0000256" key="2">
    <source>
        <dbReference type="ARBA" id="ARBA00022692"/>
    </source>
</evidence>
<dbReference type="Proteomes" id="UP000526302">
    <property type="component" value="Unassembled WGS sequence"/>
</dbReference>
<feature type="transmembrane region" description="Helical" evidence="5">
    <location>
        <begin position="90"/>
        <end position="107"/>
    </location>
</feature>
<keyword evidence="3 5" id="KW-1133">Transmembrane helix</keyword>
<dbReference type="AlphaFoldDB" id="A0A7K4BZV1"/>
<name>A0A7K4BZV1_9ARCH</name>
<gene>
    <name evidence="6" type="ORF">GX950_03205</name>
</gene>
<protein>
    <submittedName>
        <fullName evidence="6">Uncharacterized protein</fullName>
    </submittedName>
</protein>
<dbReference type="InterPro" id="IPR010545">
    <property type="entry name" value="SPP"/>
</dbReference>
<comment type="caution">
    <text evidence="6">The sequence shown here is derived from an EMBL/GenBank/DDBJ whole genome shotgun (WGS) entry which is preliminary data.</text>
</comment>
<feature type="transmembrane region" description="Helical" evidence="5">
    <location>
        <begin position="47"/>
        <end position="70"/>
    </location>
</feature>
<feature type="transmembrane region" description="Helical" evidence="5">
    <location>
        <begin position="160"/>
        <end position="178"/>
    </location>
</feature>
<dbReference type="InterPro" id="IPR006639">
    <property type="entry name" value="Preselin/SPP"/>
</dbReference>
<reference evidence="6 7" key="1">
    <citation type="journal article" date="2020" name="Biotechnol. Biofuels">
        <title>New insights from the biogas microbiome by comprehensive genome-resolved metagenomics of nearly 1600 species originating from multiple anaerobic digesters.</title>
        <authorList>
            <person name="Campanaro S."/>
            <person name="Treu L."/>
            <person name="Rodriguez-R L.M."/>
            <person name="Kovalovszki A."/>
            <person name="Ziels R.M."/>
            <person name="Maus I."/>
            <person name="Zhu X."/>
            <person name="Kougias P.G."/>
            <person name="Basile A."/>
            <person name="Luo G."/>
            <person name="Schluter A."/>
            <person name="Konstantinidis K.T."/>
            <person name="Angelidaki I."/>
        </authorList>
    </citation>
    <scope>NUCLEOTIDE SEQUENCE [LARGE SCALE GENOMIC DNA]</scope>
    <source>
        <strain evidence="6">AS22ysBPME_79</strain>
    </source>
</reference>
<dbReference type="GO" id="GO:0012505">
    <property type="term" value="C:endomembrane system"/>
    <property type="evidence" value="ECO:0007669"/>
    <property type="project" value="UniProtKB-SubCell"/>
</dbReference>
<evidence type="ECO:0000256" key="4">
    <source>
        <dbReference type="ARBA" id="ARBA00023136"/>
    </source>
</evidence>
<evidence type="ECO:0000256" key="5">
    <source>
        <dbReference type="SAM" id="Phobius"/>
    </source>
</evidence>
<dbReference type="SMART" id="SM00730">
    <property type="entry name" value="PSN"/>
    <property type="match status" value="1"/>
</dbReference>
<sequence>MKKKKTTKKIAKKTTKIFKNTKTLKTTEQNITKENQTNNESWLSAEVIIKLAIIFIIIEGIGLFVAINLIPQNVAQPLFSEDINDPMNAIGLFVTILIMTGIILLILKYKKENQFLKLIEALAIFSATIIVMSAITTNEILAITIALGITITRILKRKSILLRNIVGAIAIAGAGALLGISLGLIPILLFITILSIYDIIAVFGTKHMVTLGKAVTKKNFAFTIAIPTKKHFFELGNGDLVIPLLVATSIIANGWFINNLLVAIICLIASFIGLCTSIYMVSVKKIAMPALPPQTLLMIIVIITSIIFFA</sequence>
<feature type="transmembrane region" description="Helical" evidence="5">
    <location>
        <begin position="114"/>
        <end position="134"/>
    </location>
</feature>
<dbReference type="EMBL" id="JAAZKV010000023">
    <property type="protein sequence ID" value="NMA44790.1"/>
    <property type="molecule type" value="Genomic_DNA"/>
</dbReference>
<evidence type="ECO:0000313" key="7">
    <source>
        <dbReference type="Proteomes" id="UP000526302"/>
    </source>
</evidence>
<accession>A0A7K4BZV1</accession>
<feature type="transmembrane region" description="Helical" evidence="5">
    <location>
        <begin position="238"/>
        <end position="256"/>
    </location>
</feature>
<comment type="subcellular location">
    <subcellularLocation>
        <location evidence="1">Endomembrane system</location>
        <topology evidence="1">Multi-pass membrane protein</topology>
    </subcellularLocation>
</comment>
<dbReference type="InterPro" id="IPR042524">
    <property type="entry name" value="Presenilin_C"/>
</dbReference>
<evidence type="ECO:0000313" key="6">
    <source>
        <dbReference type="EMBL" id="NMA44790.1"/>
    </source>
</evidence>
<dbReference type="GO" id="GO:0042500">
    <property type="term" value="F:aspartic endopeptidase activity, intramembrane cleaving"/>
    <property type="evidence" value="ECO:0007669"/>
    <property type="project" value="InterPro"/>
</dbReference>
<evidence type="ECO:0000256" key="1">
    <source>
        <dbReference type="ARBA" id="ARBA00004127"/>
    </source>
</evidence>
<organism evidence="6 7">
    <name type="scientific">Candidatus Iainarchaeum sp</name>
    <dbReference type="NCBI Taxonomy" id="3101447"/>
    <lineage>
        <taxon>Archaea</taxon>
        <taxon>Candidatus Iainarchaeota</taxon>
        <taxon>Candidatus Iainarchaeia</taxon>
        <taxon>Candidatus Iainarchaeales</taxon>
        <taxon>Candidatus Iainarchaeaceae</taxon>
        <taxon>Candidatus Iainarchaeum</taxon>
    </lineage>
</organism>